<keyword evidence="3" id="KW-1185">Reference proteome</keyword>
<sequence length="823" mass="94273">MDFLPNIDGIPQEMKEHDQWVMWKLISKKGENKPRKVPYTVDNFEASTDKPTTWSTFDACIKALDTGLYHGIGFVFSCDDDYVGIDWDNVRNQETGEFDEDIYQEILLLESYAEVSQSGKGAHVICKGKKPSNNRCRSGPREMYDQGRFFVMTGQHLPETPKTINYAPVEALKAIYDKIDKPKDNLNKFPQSVISESPSMEDNEILSLLFGSAIADKFKPLWEGSTSTYPSASEADLGIANYISFYTQDESQVERLMRMSSLDRSKWDTHPTYLKNTIKKAIDGLTEKYTPVTEKRDHVTEQLIIEDIIKAYPQEVLKTAYDILYKGDPAQFIRDTFGKRHLGDESIIWSCLLAAASMFISNTRGLHVKISGDKGTGKSDAFDKCIHLLPPRFILNSSMSAKKMYYDKKATPRRINILDDDDSNEDQVNTIKKITSNFQERIKHGTVINGKSMDLEAPERQVFFINSVNGINDDQMADRFVLLDTKNDFNHLEKVADFILDSEVCRFDYSDFDVQVCRCIYDILSAKDYEILIPYAKAIKLADKTKLRNIKKFLDMIRSCCLYKVFQREEKNGVYFATLEDFERAISIYSMSADSNATQLTRKELEYLQYFIEQNNKVRYPTKNTQYPASVTIAQLVKHFGVGKTAVRNILHGKDGKSGLTSKVQINWENTDKKIDEDERQKLNSYLYYGTEDFNKYAKFAVIDMNNLQNCLSKFFEDFDKAYNDTLSPSYHQGITSEKVIDETIIEDHITNPYLHNIENSIVVDDKRDNTLSPVDISLSSREKVTPPCTEEDASASPVTLTRYQLGDIRCQGDTNLQENVFK</sequence>
<dbReference type="Proteomes" id="UP001206983">
    <property type="component" value="Unassembled WGS sequence"/>
</dbReference>
<dbReference type="AlphaFoldDB" id="A0AAE3HAF4"/>
<accession>A0AAE3HAF4</accession>
<evidence type="ECO:0000313" key="2">
    <source>
        <dbReference type="EMBL" id="MCQ6962981.1"/>
    </source>
</evidence>
<gene>
    <name evidence="2" type="ORF">PV02_07930</name>
</gene>
<name>A0AAE3HAF4_9EURY</name>
<organism evidence="2 3">
    <name type="scientific">Methanolobus chelungpuianus</name>
    <dbReference type="NCBI Taxonomy" id="502115"/>
    <lineage>
        <taxon>Archaea</taxon>
        <taxon>Methanobacteriati</taxon>
        <taxon>Methanobacteriota</taxon>
        <taxon>Stenosarchaea group</taxon>
        <taxon>Methanomicrobia</taxon>
        <taxon>Methanosarcinales</taxon>
        <taxon>Methanosarcinaceae</taxon>
        <taxon>Methanolobus</taxon>
    </lineage>
</organism>
<dbReference type="Pfam" id="PF22763">
    <property type="entry name" value="NrS1-1_pol-like_HBD"/>
    <property type="match status" value="1"/>
</dbReference>
<dbReference type="InterPro" id="IPR054468">
    <property type="entry name" value="NrSPol-like_HBD"/>
</dbReference>
<reference evidence="2 3" key="1">
    <citation type="journal article" date="2011" name="Appl. Environ. Microbiol.">
        <title>Methanogenic archaea isolated from Taiwan's Chelungpu fault.</title>
        <authorList>
            <person name="Wu S.Y."/>
            <person name="Lai M.C."/>
        </authorList>
    </citation>
    <scope>NUCLEOTIDE SEQUENCE [LARGE SCALE GENOMIC DNA]</scope>
    <source>
        <strain evidence="2 3">St545Mb</strain>
    </source>
</reference>
<dbReference type="RefSeq" id="WP_256622858.1">
    <property type="nucleotide sequence ID" value="NZ_JTEO01000004.1"/>
</dbReference>
<comment type="caution">
    <text evidence="2">The sequence shown here is derived from an EMBL/GenBank/DDBJ whole genome shotgun (WGS) entry which is preliminary data.</text>
</comment>
<feature type="domain" description="NrS-1 polymerase-like HBD" evidence="1">
    <location>
        <begin position="233"/>
        <end position="291"/>
    </location>
</feature>
<proteinExistence type="predicted"/>
<dbReference type="EMBL" id="JTEO01000004">
    <property type="protein sequence ID" value="MCQ6962981.1"/>
    <property type="molecule type" value="Genomic_DNA"/>
</dbReference>
<evidence type="ECO:0000259" key="1">
    <source>
        <dbReference type="Pfam" id="PF22763"/>
    </source>
</evidence>
<protein>
    <recommendedName>
        <fullName evidence="1">NrS-1 polymerase-like HBD domain-containing protein</fullName>
    </recommendedName>
</protein>
<evidence type="ECO:0000313" key="3">
    <source>
        <dbReference type="Proteomes" id="UP001206983"/>
    </source>
</evidence>